<dbReference type="Proteomes" id="UP000318413">
    <property type="component" value="Unassembled WGS sequence"/>
</dbReference>
<keyword evidence="1 6" id="KW-0813">Transport</keyword>
<keyword evidence="5 6" id="KW-0472">Membrane</keyword>
<evidence type="ECO:0000313" key="7">
    <source>
        <dbReference type="EMBL" id="TPG05337.1"/>
    </source>
</evidence>
<comment type="subcellular location">
    <subcellularLocation>
        <location evidence="6">Cell membrane</location>
        <topology evidence="6">Peripheral membrane protein</topology>
    </subcellularLocation>
</comment>
<keyword evidence="3 6" id="KW-0479">Metal-binding</keyword>
<dbReference type="RefSeq" id="WP_140872823.1">
    <property type="nucleotide sequence ID" value="NZ_RCZK01000026.1"/>
</dbReference>
<dbReference type="InterPro" id="IPR018752">
    <property type="entry name" value="DabA"/>
</dbReference>
<dbReference type="PANTHER" id="PTHR38344">
    <property type="entry name" value="UPF0753 PROTEIN AQ_863"/>
    <property type="match status" value="1"/>
</dbReference>
<feature type="binding site" evidence="6">
    <location>
        <position position="532"/>
    </location>
    <ligand>
        <name>Zn(2+)</name>
        <dbReference type="ChEBI" id="CHEBI:29105"/>
    </ligand>
</feature>
<feature type="binding site" evidence="6">
    <location>
        <position position="547"/>
    </location>
    <ligand>
        <name>Zn(2+)</name>
        <dbReference type="ChEBI" id="CHEBI:29105"/>
    </ligand>
</feature>
<dbReference type="OrthoDB" id="9805101at2"/>
<comment type="caution">
    <text evidence="7">The sequence shown here is derived from an EMBL/GenBank/DDBJ whole genome shotgun (WGS) entry which is preliminary data.</text>
</comment>
<reference evidence="7 8" key="1">
    <citation type="journal article" date="2019" name="Environ. Microbiol.">
        <title>Species interactions and distinct microbial communities in high Arctic permafrost affected cryosols are associated with the CH4 and CO2 gas fluxes.</title>
        <authorList>
            <person name="Altshuler I."/>
            <person name="Hamel J."/>
            <person name="Turney S."/>
            <person name="Magnuson E."/>
            <person name="Levesque R."/>
            <person name="Greer C."/>
            <person name="Whyte L.G."/>
        </authorList>
    </citation>
    <scope>NUCLEOTIDE SEQUENCE [LARGE SCALE GENOMIC DNA]</scope>
    <source>
        <strain evidence="7 8">S5.1</strain>
    </source>
</reference>
<evidence type="ECO:0000256" key="2">
    <source>
        <dbReference type="ARBA" id="ARBA00022475"/>
    </source>
</evidence>
<dbReference type="EMBL" id="RCZK01000026">
    <property type="protein sequence ID" value="TPG05337.1"/>
    <property type="molecule type" value="Genomic_DNA"/>
</dbReference>
<evidence type="ECO:0000256" key="1">
    <source>
        <dbReference type="ARBA" id="ARBA00022448"/>
    </source>
</evidence>
<sequence>MTSSLTTHFARPVATGASRPETELLISLAARAVPPLWPLDGAIAVNPLAGFEAQSFEAALREGARLFRARAALPLPLWRRLVAAGVVDRRQVQQVAVERLGGLTSAFELLGPNVTLVDCVMARASDLLVTPEPTDREDPVAALIAKWCGAFFDRGQAGASLPGREAGLWRAVTALLRHDAHFVGLGPDVVPLLDAASADPVTAVAESLDALGVAASDRHGVLTRLVARLPGWAGYIRWRLDHADPADRVEAPATMADLLALWLLMERADPALATVKSACRQLAVELALARHFGFDPADGGPALAQAAGIDEAELGLMFQIAAERGYRDRLLAALPLAEAQMNALTVRPDAQLVFCIDVRSEPIRRAIEAEGHHDTYGYAGFFGLPIAIHPPGEPRVRQLPVLVAPQHDLALAPVAGRAEDARRERRARTRGRAAADLFADLKTGSATTFTTAEATGPLSAALMMLNTLLPTVAARIGARWRGSGTALAPSLHATEGGCGGLTLADQLGYARALFSLTGLSRSTARLVVLTGHRGATVNNPYAAALDCGACAGHGGAPNARVLAQILNDPEVRLLLADDGALPADTWFIAGEHNTTTDTVTLFDLHLLPDSHRADLARLQAALGRAGEATRQARASFLRRPAGDCAIAASHWGEVRPEWGLTGNASFIVARRALTRDVDLGGRAFLHSYDWRTDGSGEALGTILTAPMVVAQWINCQYLFSTIDNRRYGAGDKTVHNPIGRLGVVRGNGGDLCVGLPYQSLFHDDGTPAHIPQRLLTIVEAPLARVKAVVEGHAILRRLFGGGWVNLVVLDPETGKRRCWLSDTAFDDQKETKA</sequence>
<evidence type="ECO:0000313" key="8">
    <source>
        <dbReference type="Proteomes" id="UP000318413"/>
    </source>
</evidence>
<comment type="similarity">
    <text evidence="6">Belongs to the inorganic carbon transporter (TC 9.A.2) DabA family.</text>
</comment>
<dbReference type="AlphaFoldDB" id="A0A502BWN0"/>
<keyword evidence="8" id="KW-1185">Reference proteome</keyword>
<comment type="function">
    <text evidence="6">Part of an energy-coupled inorganic carbon pump.</text>
</comment>
<evidence type="ECO:0000256" key="4">
    <source>
        <dbReference type="ARBA" id="ARBA00022833"/>
    </source>
</evidence>
<evidence type="ECO:0000256" key="6">
    <source>
        <dbReference type="HAMAP-Rule" id="MF_01871"/>
    </source>
</evidence>
<dbReference type="PANTHER" id="PTHR38344:SF1">
    <property type="entry name" value="INORGANIC CARBON TRANSPORTER SUBUNIT DABA-RELATED"/>
    <property type="match status" value="1"/>
</dbReference>
<comment type="cofactor">
    <cofactor evidence="6">
        <name>Zn(2+)</name>
        <dbReference type="ChEBI" id="CHEBI:29105"/>
    </cofactor>
</comment>
<accession>A0A502BWN0</accession>
<keyword evidence="4 6" id="KW-0862">Zinc</keyword>
<dbReference type="GO" id="GO:0005886">
    <property type="term" value="C:plasma membrane"/>
    <property type="evidence" value="ECO:0007669"/>
    <property type="project" value="UniProtKB-SubCell"/>
</dbReference>
<evidence type="ECO:0000256" key="5">
    <source>
        <dbReference type="ARBA" id="ARBA00023136"/>
    </source>
</evidence>
<dbReference type="HAMAP" id="MF_01871">
    <property type="entry name" value="DabA"/>
    <property type="match status" value="1"/>
</dbReference>
<gene>
    <name evidence="6" type="primary">dabA</name>
    <name evidence="7" type="ORF">EAH84_15155</name>
</gene>
<evidence type="ECO:0000256" key="3">
    <source>
        <dbReference type="ARBA" id="ARBA00022723"/>
    </source>
</evidence>
<feature type="binding site" evidence="6">
    <location>
        <position position="357"/>
    </location>
    <ligand>
        <name>Zn(2+)</name>
        <dbReference type="ChEBI" id="CHEBI:29105"/>
    </ligand>
</feature>
<dbReference type="GO" id="GO:0008270">
    <property type="term" value="F:zinc ion binding"/>
    <property type="evidence" value="ECO:0007669"/>
    <property type="project" value="UniProtKB-UniRule"/>
</dbReference>
<protein>
    <recommendedName>
        <fullName evidence="6">Probable inorganic carbon transporter subunit DabA</fullName>
    </recommendedName>
</protein>
<dbReference type="Pfam" id="PF10070">
    <property type="entry name" value="DabA"/>
    <property type="match status" value="1"/>
</dbReference>
<comment type="subunit">
    <text evidence="6">Forms a complex with DabB.</text>
</comment>
<feature type="binding site" evidence="6">
    <location>
        <position position="355"/>
    </location>
    <ligand>
        <name>Zn(2+)</name>
        <dbReference type="ChEBI" id="CHEBI:29105"/>
    </ligand>
</feature>
<keyword evidence="2 6" id="KW-1003">Cell membrane</keyword>
<name>A0A502BWN0_9SPHN</name>
<proteinExistence type="inferred from homology"/>
<organism evidence="7 8">
    <name type="scientific">Sphingomonas oligophenolica</name>
    <dbReference type="NCBI Taxonomy" id="301154"/>
    <lineage>
        <taxon>Bacteria</taxon>
        <taxon>Pseudomonadati</taxon>
        <taxon>Pseudomonadota</taxon>
        <taxon>Alphaproteobacteria</taxon>
        <taxon>Sphingomonadales</taxon>
        <taxon>Sphingomonadaceae</taxon>
        <taxon>Sphingomonas</taxon>
    </lineage>
</organism>